<dbReference type="GeneID" id="54471064"/>
<dbReference type="PANTHER" id="PTHR47843:SF2">
    <property type="entry name" value="BTB DOMAIN-CONTAINING PROTEIN"/>
    <property type="match status" value="1"/>
</dbReference>
<dbReference type="AlphaFoldDB" id="A0A6A6PN18"/>
<dbReference type="PROSITE" id="PS50097">
    <property type="entry name" value="BTB"/>
    <property type="match status" value="1"/>
</dbReference>
<name>A0A6A6PN18_9PEZI</name>
<organism evidence="2 3">
    <name type="scientific">Neohortaea acidophila</name>
    <dbReference type="NCBI Taxonomy" id="245834"/>
    <lineage>
        <taxon>Eukaryota</taxon>
        <taxon>Fungi</taxon>
        <taxon>Dikarya</taxon>
        <taxon>Ascomycota</taxon>
        <taxon>Pezizomycotina</taxon>
        <taxon>Dothideomycetes</taxon>
        <taxon>Dothideomycetidae</taxon>
        <taxon>Mycosphaerellales</taxon>
        <taxon>Teratosphaeriaceae</taxon>
        <taxon>Neohortaea</taxon>
    </lineage>
</organism>
<dbReference type="Pfam" id="PF00651">
    <property type="entry name" value="BTB"/>
    <property type="match status" value="1"/>
</dbReference>
<dbReference type="Proteomes" id="UP000799767">
    <property type="component" value="Unassembled WGS sequence"/>
</dbReference>
<dbReference type="CDD" id="cd18186">
    <property type="entry name" value="BTB_POZ_ZBTB_KLHL-like"/>
    <property type="match status" value="1"/>
</dbReference>
<sequence>MATPNTPSHATLPPRRVRIDFGKEVVVLVGGSEKRFVCHANLLTAQSPFFEAALSGRWLESEEKLVRLPEQAPTAFSIYLNWRYTGAVDLWDGEDNAGTYTIPEGAIKENQGPRFSRLVRCSVLADMLQDHAFSNALIDSYFDLVEITYQFPSSTAVNLAFQLLAEGSWVRRLFIRQLAFDANAYELSQRINEHDFQVVSAIAVLSIMERGVPMKDKRIRAKRQSMYHNPAEGKKK</sequence>
<dbReference type="OrthoDB" id="1022638at2759"/>
<dbReference type="SUPFAM" id="SSF54695">
    <property type="entry name" value="POZ domain"/>
    <property type="match status" value="1"/>
</dbReference>
<proteinExistence type="predicted"/>
<keyword evidence="3" id="KW-1185">Reference proteome</keyword>
<evidence type="ECO:0000313" key="3">
    <source>
        <dbReference type="Proteomes" id="UP000799767"/>
    </source>
</evidence>
<dbReference type="InterPro" id="IPR000210">
    <property type="entry name" value="BTB/POZ_dom"/>
</dbReference>
<feature type="domain" description="BTB" evidence="1">
    <location>
        <begin position="23"/>
        <end position="92"/>
    </location>
</feature>
<dbReference type="InterPro" id="IPR011333">
    <property type="entry name" value="SKP1/BTB/POZ_sf"/>
</dbReference>
<dbReference type="EMBL" id="MU001639">
    <property type="protein sequence ID" value="KAF2480647.1"/>
    <property type="molecule type" value="Genomic_DNA"/>
</dbReference>
<accession>A0A6A6PN18</accession>
<gene>
    <name evidence="2" type="ORF">BDY17DRAFT_196933</name>
</gene>
<dbReference type="Gene3D" id="3.30.710.10">
    <property type="entry name" value="Potassium Channel Kv1.1, Chain A"/>
    <property type="match status" value="1"/>
</dbReference>
<dbReference type="PANTHER" id="PTHR47843">
    <property type="entry name" value="BTB DOMAIN-CONTAINING PROTEIN-RELATED"/>
    <property type="match status" value="1"/>
</dbReference>
<evidence type="ECO:0000259" key="1">
    <source>
        <dbReference type="PROSITE" id="PS50097"/>
    </source>
</evidence>
<protein>
    <recommendedName>
        <fullName evidence="1">BTB domain-containing protein</fullName>
    </recommendedName>
</protein>
<dbReference type="RefSeq" id="XP_033587217.1">
    <property type="nucleotide sequence ID" value="XM_033730062.1"/>
</dbReference>
<evidence type="ECO:0000313" key="2">
    <source>
        <dbReference type="EMBL" id="KAF2480647.1"/>
    </source>
</evidence>
<reference evidence="2" key="1">
    <citation type="journal article" date="2020" name="Stud. Mycol.">
        <title>101 Dothideomycetes genomes: a test case for predicting lifestyles and emergence of pathogens.</title>
        <authorList>
            <person name="Haridas S."/>
            <person name="Albert R."/>
            <person name="Binder M."/>
            <person name="Bloem J."/>
            <person name="Labutti K."/>
            <person name="Salamov A."/>
            <person name="Andreopoulos B."/>
            <person name="Baker S."/>
            <person name="Barry K."/>
            <person name="Bills G."/>
            <person name="Bluhm B."/>
            <person name="Cannon C."/>
            <person name="Castanera R."/>
            <person name="Culley D."/>
            <person name="Daum C."/>
            <person name="Ezra D."/>
            <person name="Gonzalez J."/>
            <person name="Henrissat B."/>
            <person name="Kuo A."/>
            <person name="Liang C."/>
            <person name="Lipzen A."/>
            <person name="Lutzoni F."/>
            <person name="Magnuson J."/>
            <person name="Mondo S."/>
            <person name="Nolan M."/>
            <person name="Ohm R."/>
            <person name="Pangilinan J."/>
            <person name="Park H.-J."/>
            <person name="Ramirez L."/>
            <person name="Alfaro M."/>
            <person name="Sun H."/>
            <person name="Tritt A."/>
            <person name="Yoshinaga Y."/>
            <person name="Zwiers L.-H."/>
            <person name="Turgeon B."/>
            <person name="Goodwin S."/>
            <person name="Spatafora J."/>
            <person name="Crous P."/>
            <person name="Grigoriev I."/>
        </authorList>
    </citation>
    <scope>NUCLEOTIDE SEQUENCE</scope>
    <source>
        <strain evidence="2">CBS 113389</strain>
    </source>
</reference>